<dbReference type="NCBIfam" id="TIGR03558">
    <property type="entry name" value="oxido_grp_1"/>
    <property type="match status" value="1"/>
</dbReference>
<feature type="domain" description="Luciferase-like" evidence="2">
    <location>
        <begin position="1"/>
        <end position="302"/>
    </location>
</feature>
<dbReference type="EC" id="1.-.-.-" evidence="3"/>
<dbReference type="EMBL" id="JBHRSA010000046">
    <property type="protein sequence ID" value="MFC3041144.1"/>
    <property type="molecule type" value="Genomic_DNA"/>
</dbReference>
<dbReference type="InterPro" id="IPR019949">
    <property type="entry name" value="CmoO-like"/>
</dbReference>
<accession>A0ABV7CY49</accession>
<dbReference type="Pfam" id="PF00296">
    <property type="entry name" value="Bac_luciferase"/>
    <property type="match status" value="1"/>
</dbReference>
<comment type="similarity">
    <text evidence="1">To bacterial alkanal monooxygenase alpha and beta chains.</text>
</comment>
<dbReference type="GO" id="GO:0016491">
    <property type="term" value="F:oxidoreductase activity"/>
    <property type="evidence" value="ECO:0007669"/>
    <property type="project" value="UniProtKB-KW"/>
</dbReference>
<protein>
    <submittedName>
        <fullName evidence="3">LLM class flavin-dependent oxidoreductase</fullName>
        <ecNumber evidence="3">1.-.-.-</ecNumber>
    </submittedName>
</protein>
<dbReference type="InterPro" id="IPR011251">
    <property type="entry name" value="Luciferase-like_dom"/>
</dbReference>
<dbReference type="InterPro" id="IPR036661">
    <property type="entry name" value="Luciferase-like_sf"/>
</dbReference>
<reference evidence="4" key="1">
    <citation type="journal article" date="2019" name="Int. J. Syst. Evol. Microbiol.">
        <title>The Global Catalogue of Microorganisms (GCM) 10K type strain sequencing project: providing services to taxonomists for standard genome sequencing and annotation.</title>
        <authorList>
            <consortium name="The Broad Institute Genomics Platform"/>
            <consortium name="The Broad Institute Genome Sequencing Center for Infectious Disease"/>
            <person name="Wu L."/>
            <person name="Ma J."/>
        </authorList>
    </citation>
    <scope>NUCLEOTIDE SEQUENCE [LARGE SCALE GENOMIC DNA]</scope>
    <source>
        <strain evidence="4">KCTC 13128</strain>
    </source>
</reference>
<evidence type="ECO:0000256" key="1">
    <source>
        <dbReference type="ARBA" id="ARBA00007789"/>
    </source>
</evidence>
<gene>
    <name evidence="3" type="ORF">ACFOGI_12925</name>
</gene>
<name>A0ABV7CY49_9BACI</name>
<evidence type="ECO:0000259" key="2">
    <source>
        <dbReference type="Pfam" id="PF00296"/>
    </source>
</evidence>
<keyword evidence="4" id="KW-1185">Reference proteome</keyword>
<comment type="caution">
    <text evidence="3">The sequence shown here is derived from an EMBL/GenBank/DDBJ whole genome shotgun (WGS) entry which is preliminary data.</text>
</comment>
<evidence type="ECO:0000313" key="4">
    <source>
        <dbReference type="Proteomes" id="UP001595279"/>
    </source>
</evidence>
<dbReference type="RefSeq" id="WP_390273281.1">
    <property type="nucleotide sequence ID" value="NZ_JBHRSA010000046.1"/>
</dbReference>
<evidence type="ECO:0000313" key="3">
    <source>
        <dbReference type="EMBL" id="MFC3041144.1"/>
    </source>
</evidence>
<dbReference type="PANTHER" id="PTHR30137">
    <property type="entry name" value="LUCIFERASE-LIKE MONOOXYGENASE"/>
    <property type="match status" value="1"/>
</dbReference>
<keyword evidence="3" id="KW-0560">Oxidoreductase</keyword>
<sequence>MKLSILDQSPVQVEQSQAEALRNTVLLAEDAEKSGYHRFWVSEHHNEAFFAGSSPEMLASYLAARTSTIHIGTGGVMLPHYSPYTVAENFRILEALEPGRIDVGIGRAAGGRPASSRAIHYGHSTGGTESYPDKVKDLHHFLYDDLPDDHWLSGVSANPLTASAPEVFHLATSINGAKFAAENGLSFVYAHFITPKDGPDAVRHYRDHFKPDKKQQQPRVIVAVFAAAAETEEEAEKIASVHDLSLLYMANEKKISGFPTFDMARNHQPVGLEDQIIERNRKRMIIGTPDKVALKLKELQETYQADEIMLVSLETDIDQKRKSYRLIAEEIGLSNR</sequence>
<dbReference type="Gene3D" id="3.20.20.30">
    <property type="entry name" value="Luciferase-like domain"/>
    <property type="match status" value="1"/>
</dbReference>
<organism evidence="3 4">
    <name type="scientific">Virgibacillus xinjiangensis</name>
    <dbReference type="NCBI Taxonomy" id="393090"/>
    <lineage>
        <taxon>Bacteria</taxon>
        <taxon>Bacillati</taxon>
        <taxon>Bacillota</taxon>
        <taxon>Bacilli</taxon>
        <taxon>Bacillales</taxon>
        <taxon>Bacillaceae</taxon>
        <taxon>Virgibacillus</taxon>
    </lineage>
</organism>
<proteinExistence type="predicted"/>
<dbReference type="SUPFAM" id="SSF51679">
    <property type="entry name" value="Bacterial luciferase-like"/>
    <property type="match status" value="1"/>
</dbReference>
<dbReference type="PANTHER" id="PTHR30137:SF19">
    <property type="entry name" value="LUCIFERASE-LIKE MONOOXYGENASE"/>
    <property type="match status" value="1"/>
</dbReference>
<dbReference type="InterPro" id="IPR050766">
    <property type="entry name" value="Bact_Lucif_Oxidored"/>
</dbReference>
<dbReference type="Proteomes" id="UP001595279">
    <property type="component" value="Unassembled WGS sequence"/>
</dbReference>